<keyword evidence="1" id="KW-1133">Transmembrane helix</keyword>
<feature type="transmembrane region" description="Helical" evidence="1">
    <location>
        <begin position="65"/>
        <end position="86"/>
    </location>
</feature>
<sequence length="87" mass="10111">MGLKHLFLTEAKAKKKRSPLGVRSRRAFLTPLRCVYVESLTQILVGLLGLTTMKKDKELPWVIRLARWLALIYAVGYVAHCFMNWFF</sequence>
<evidence type="ECO:0000256" key="1">
    <source>
        <dbReference type="SAM" id="Phobius"/>
    </source>
</evidence>
<keyword evidence="1" id="KW-0812">Transmembrane</keyword>
<feature type="transmembrane region" description="Helical" evidence="1">
    <location>
        <begin position="35"/>
        <end position="53"/>
    </location>
</feature>
<keyword evidence="1" id="KW-0472">Membrane</keyword>
<protein>
    <submittedName>
        <fullName evidence="2">Uncharacterized protein</fullName>
    </submittedName>
</protein>
<reference evidence="2" key="1">
    <citation type="journal article" date="2021" name="Proc. Natl. Acad. Sci. U.S.A.">
        <title>A Catalog of Tens of Thousands of Viruses from Human Metagenomes Reveals Hidden Associations with Chronic Diseases.</title>
        <authorList>
            <person name="Tisza M.J."/>
            <person name="Buck C.B."/>
        </authorList>
    </citation>
    <scope>NUCLEOTIDE SEQUENCE</scope>
    <source>
        <strain evidence="2">CtK7P4</strain>
    </source>
</reference>
<organism evidence="2">
    <name type="scientific">Myoviridae sp. ctK7P4</name>
    <dbReference type="NCBI Taxonomy" id="2825080"/>
    <lineage>
        <taxon>Viruses</taxon>
        <taxon>Duplodnaviria</taxon>
        <taxon>Heunggongvirae</taxon>
        <taxon>Uroviricota</taxon>
        <taxon>Caudoviricetes</taxon>
    </lineage>
</organism>
<accession>A0A8S5QHJ8</accession>
<dbReference type="EMBL" id="BK015663">
    <property type="protein sequence ID" value="DAE18782.1"/>
    <property type="molecule type" value="Genomic_DNA"/>
</dbReference>
<name>A0A8S5QHJ8_9CAUD</name>
<evidence type="ECO:0000313" key="2">
    <source>
        <dbReference type="EMBL" id="DAE18782.1"/>
    </source>
</evidence>
<proteinExistence type="predicted"/>